<dbReference type="NCBIfam" id="TIGR03025">
    <property type="entry name" value="EPS_sugtrans"/>
    <property type="match status" value="1"/>
</dbReference>
<evidence type="ECO:0000256" key="5">
    <source>
        <dbReference type="ARBA" id="ARBA00022989"/>
    </source>
</evidence>
<feature type="domain" description="Bacterial sugar transferase" evidence="8">
    <location>
        <begin position="300"/>
        <end position="487"/>
    </location>
</feature>
<dbReference type="RefSeq" id="WP_189936939.1">
    <property type="nucleotide sequence ID" value="NZ_BNCD01000021.1"/>
</dbReference>
<dbReference type="EMBL" id="BNCD01000021">
    <property type="protein sequence ID" value="GHH86129.1"/>
    <property type="molecule type" value="Genomic_DNA"/>
</dbReference>
<feature type="transmembrane region" description="Helical" evidence="7">
    <location>
        <begin position="306"/>
        <end position="326"/>
    </location>
</feature>
<dbReference type="PANTHER" id="PTHR30576">
    <property type="entry name" value="COLANIC BIOSYNTHESIS UDP-GLUCOSE LIPID CARRIER TRANSFERASE"/>
    <property type="match status" value="1"/>
</dbReference>
<proteinExistence type="inferred from homology"/>
<dbReference type="AlphaFoldDB" id="A0A919GKY4"/>
<feature type="transmembrane region" description="Helical" evidence="7">
    <location>
        <begin position="120"/>
        <end position="142"/>
    </location>
</feature>
<keyword evidence="6 7" id="KW-0472">Membrane</keyword>
<dbReference type="InterPro" id="IPR003362">
    <property type="entry name" value="Bact_transf"/>
</dbReference>
<evidence type="ECO:0000259" key="8">
    <source>
        <dbReference type="Pfam" id="PF02397"/>
    </source>
</evidence>
<keyword evidence="10" id="KW-1185">Reference proteome</keyword>
<dbReference type="InterPro" id="IPR017475">
    <property type="entry name" value="EPS_sugar_tfrase"/>
</dbReference>
<keyword evidence="3" id="KW-0808">Transferase</keyword>
<protein>
    <recommendedName>
        <fullName evidence="8">Bacterial sugar transferase domain-containing protein</fullName>
    </recommendedName>
</protein>
<dbReference type="Pfam" id="PF02397">
    <property type="entry name" value="Bac_transf"/>
    <property type="match status" value="1"/>
</dbReference>
<evidence type="ECO:0000256" key="6">
    <source>
        <dbReference type="ARBA" id="ARBA00023136"/>
    </source>
</evidence>
<evidence type="ECO:0000256" key="3">
    <source>
        <dbReference type="ARBA" id="ARBA00022679"/>
    </source>
</evidence>
<name>A0A919GKY4_9ACTN</name>
<evidence type="ECO:0000313" key="10">
    <source>
        <dbReference type="Proteomes" id="UP000603708"/>
    </source>
</evidence>
<dbReference type="GO" id="GO:0016020">
    <property type="term" value="C:membrane"/>
    <property type="evidence" value="ECO:0007669"/>
    <property type="project" value="UniProtKB-SubCell"/>
</dbReference>
<gene>
    <name evidence="9" type="ORF">GCM10018793_56870</name>
</gene>
<feature type="transmembrane region" description="Helical" evidence="7">
    <location>
        <begin position="59"/>
        <end position="76"/>
    </location>
</feature>
<evidence type="ECO:0000256" key="7">
    <source>
        <dbReference type="SAM" id="Phobius"/>
    </source>
</evidence>
<evidence type="ECO:0000256" key="4">
    <source>
        <dbReference type="ARBA" id="ARBA00022692"/>
    </source>
</evidence>
<sequence>MRHVQEPEIRTSPTWTRTRAPASALGAKPRWYLPVTLLVDVFGAGLSVTLLLRPPAAPPGPWLPSVLLAAVAWPLVRLLRSRYAGRALGESRGALPVLHDWLVLLGVLAVARVAADLRQPPLLCLAALVPPLLATLLCHKLIYRHLTASRREAQAVIRVLVVGEPTAADEVAGHLVGRTDHPYVVVGVVAVGGGPLASGVPAAARIGRGTPAAPDGDTSAVLAAARARGADIALVAPGAPLSGERLRRLSWGLGDAGLELALAPGLVEVSVKRLETSSAAGMALLRVAPPVRHGVQPTLKHALDRVAAGLGLLVLSPLLLAVALAVRLGSPGPVLYRQERIGKGGVPFVMWKFRTMDVGADERKAELAGQNEQDGPLFKMRADPRVTRVGHLLRRTSLDELPQLANVLRGEMSLVGPRPPLAEEVVHYTAVERRRLAVRPGMTGLWQISGRSDLSWDEAVQLDLQYVDNWSFTSDLDVMARTLRAVVDGRGAY</sequence>
<organism evidence="9 10">
    <name type="scientific">Streptomyces sulfonofaciens</name>
    <dbReference type="NCBI Taxonomy" id="68272"/>
    <lineage>
        <taxon>Bacteria</taxon>
        <taxon>Bacillati</taxon>
        <taxon>Actinomycetota</taxon>
        <taxon>Actinomycetes</taxon>
        <taxon>Kitasatosporales</taxon>
        <taxon>Streptomycetaceae</taxon>
        <taxon>Streptomyces</taxon>
    </lineage>
</organism>
<feature type="transmembrane region" description="Helical" evidence="7">
    <location>
        <begin position="97"/>
        <end position="114"/>
    </location>
</feature>
<comment type="subcellular location">
    <subcellularLocation>
        <location evidence="1">Membrane</location>
        <topology evidence="1">Multi-pass membrane protein</topology>
    </subcellularLocation>
</comment>
<comment type="similarity">
    <text evidence="2">Belongs to the bacterial sugar transferase family.</text>
</comment>
<keyword evidence="4 7" id="KW-0812">Transmembrane</keyword>
<dbReference type="PANTHER" id="PTHR30576:SF10">
    <property type="entry name" value="SLL5057 PROTEIN"/>
    <property type="match status" value="1"/>
</dbReference>
<accession>A0A919GKY4</accession>
<evidence type="ECO:0000256" key="1">
    <source>
        <dbReference type="ARBA" id="ARBA00004141"/>
    </source>
</evidence>
<reference evidence="9" key="2">
    <citation type="submission" date="2020-09" db="EMBL/GenBank/DDBJ databases">
        <authorList>
            <person name="Sun Q."/>
            <person name="Ohkuma M."/>
        </authorList>
    </citation>
    <scope>NUCLEOTIDE SEQUENCE</scope>
    <source>
        <strain evidence="9">JCM 5069</strain>
    </source>
</reference>
<feature type="transmembrane region" description="Helical" evidence="7">
    <location>
        <begin position="31"/>
        <end position="53"/>
    </location>
</feature>
<keyword evidence="5 7" id="KW-1133">Transmembrane helix</keyword>
<dbReference type="Proteomes" id="UP000603708">
    <property type="component" value="Unassembled WGS sequence"/>
</dbReference>
<reference evidence="9" key="1">
    <citation type="journal article" date="2014" name="Int. J. Syst. Evol. Microbiol.">
        <title>Complete genome sequence of Corynebacterium casei LMG S-19264T (=DSM 44701T), isolated from a smear-ripened cheese.</title>
        <authorList>
            <consortium name="US DOE Joint Genome Institute (JGI-PGF)"/>
            <person name="Walter F."/>
            <person name="Albersmeier A."/>
            <person name="Kalinowski J."/>
            <person name="Ruckert C."/>
        </authorList>
    </citation>
    <scope>NUCLEOTIDE SEQUENCE</scope>
    <source>
        <strain evidence="9">JCM 5069</strain>
    </source>
</reference>
<comment type="caution">
    <text evidence="9">The sequence shown here is derived from an EMBL/GenBank/DDBJ whole genome shotgun (WGS) entry which is preliminary data.</text>
</comment>
<evidence type="ECO:0000313" key="9">
    <source>
        <dbReference type="EMBL" id="GHH86129.1"/>
    </source>
</evidence>
<evidence type="ECO:0000256" key="2">
    <source>
        <dbReference type="ARBA" id="ARBA00006464"/>
    </source>
</evidence>
<dbReference type="GO" id="GO:0016780">
    <property type="term" value="F:phosphotransferase activity, for other substituted phosphate groups"/>
    <property type="evidence" value="ECO:0007669"/>
    <property type="project" value="TreeGrafter"/>
</dbReference>